<feature type="chain" id="PRO_5045621732" evidence="1">
    <location>
        <begin position="19"/>
        <end position="1401"/>
    </location>
</feature>
<dbReference type="InterPro" id="IPR013783">
    <property type="entry name" value="Ig-like_fold"/>
</dbReference>
<evidence type="ECO:0000313" key="3">
    <source>
        <dbReference type="Proteomes" id="UP000830583"/>
    </source>
</evidence>
<evidence type="ECO:0000256" key="1">
    <source>
        <dbReference type="SAM" id="SignalP"/>
    </source>
</evidence>
<dbReference type="EMBL" id="CP096205">
    <property type="protein sequence ID" value="UPQ79809.1"/>
    <property type="molecule type" value="Genomic_DNA"/>
</dbReference>
<name>A0ABY4KG82_9FLAO</name>
<sequence>MKKIVAFIIFLFLNSLFAQTPNDCVNAITVCSDGNFSSNADGIGNFQEVSGCSSFEHNTIWIKINIVQAGTLGFHIRPNDTDILVDYDFWVFGPNVNCGSLGNPIRCSTTNPQMAGLPNNHTGMYGSTTSTQSGPGADGNGYVRWLNVLPGQSYFVVVDRPIGDGGFELEWIGSATQGNGAFAPPPTANSIEDYVTCSTNANTGIFDLNTVRSSINADLVANTITFHTTIENAIDGIGALPNILANSTNPQQIFARVRDNVTGCTSITDFNLVVYPVPDAAIAVSSTGICQGEQVTVTITGTPNATITYQINGETNQTALLDASGSFSFDEILNADTTYTLSLAQIIDTDGSVICSQNLSESISVTVNEIQAPTFVTNSPICSGESAIIIFTGKPNTVLNFTVNGNPETINIDGTGSYTHTINNVTTNLNIILVDITDVAAPFCSLTVNEPITILVENAPIIVNPTPYLICDTTGSPTTALFQLDSKNDEITNNNSALTVTYFLTQALANTGNPADALPNSYQSISANQTVYVRVESAAGCASFTELVLQVVEAPTANNPSPLNQCENGTTGIGTFDLDQAVAEIILGNTFPVTVTFYETLAQAQLGDDEITLTNAHNSASGSVFVRVQSGSCFEIVELVLNVLPNPILTSPGIISECDDDSDGITSFNLANLVNTILNGLSTTDYSVRFYTNQDDAINQPLNFISPTNNYENTTPFNETIWIRLQNNTTNCFTVQALSLVVNIPLQLPVNASLTVCDVDNDGFAVFNLTSSQNAILVNAANPSNYQVHFYHTELGAINEIASELINSPGSFTNLISGNSTIGVRVEHNSTGCFSTTTLNLNLIPLPDVSAITLPNLILCDEVTPNDLSEEFDLTVYENLIRNGIPNLNITYHNSIGNANNGTNPIGTAANYNSPSTTIYIRVVNSLSVNPICSVVLPLNLVVNPLPSLQVNEIVICDANLSGFADFDLQGKIPEILGSSQPSSSFSVEFFEDSLENSPITSNPYTNTTIDLQIIYVKITNLTTLCSVIQPFELKVEAGAQATQPAIWEVCDYDGTNDGITTFDLTTLDSVVLNGQNPADFLVTYHLTAGGALNGTNAIANPESHQNTLSPNQQTIHIRVKNINFVTSCVATTTVLLRVEKLLEPVVTSIDGSNTICVNYEIGVVERTLTLRSSIQGSNYTYTWFLNGSIIPNATASTYVVNTASPGMYSVLVENSVSTLGCISDRSDDFEVIQSGPAVVIDYQASGAFSENATITVQVEGYGEYWFQLNDGPILNNGGIFTNVPPGIHSVTVHDQKTENPSCDNVIIENIQIIDYPKFFTPNGDGYNDEWNITALRNQPSAYIVIFDRYGKLIKSISPNGAGWDGTFNGNALFSTDYWFIVYYEENGVSKEFKAHFALKR</sequence>
<dbReference type="NCBIfam" id="TIGR04131">
    <property type="entry name" value="Bac_Flav_CTERM"/>
    <property type="match status" value="1"/>
</dbReference>
<feature type="signal peptide" evidence="1">
    <location>
        <begin position="1"/>
        <end position="18"/>
    </location>
</feature>
<evidence type="ECO:0000313" key="2">
    <source>
        <dbReference type="EMBL" id="UPQ79809.1"/>
    </source>
</evidence>
<dbReference type="Pfam" id="PF13585">
    <property type="entry name" value="CHU_C"/>
    <property type="match status" value="1"/>
</dbReference>
<reference evidence="2" key="1">
    <citation type="submission" date="2022-04" db="EMBL/GenBank/DDBJ databases">
        <title>Consumption of N2O by Flavobacterium azooxidireducens sp. nov. isolated from Decomposing Leaf Litter of Phragmites australis (Cav.).</title>
        <authorList>
            <person name="Behrendt U."/>
            <person name="Spanner T."/>
            <person name="Augustin J."/>
            <person name="Horn M.A."/>
            <person name="Kolb S."/>
            <person name="Ulrich A."/>
        </authorList>
    </citation>
    <scope>NUCLEOTIDE SEQUENCE</scope>
    <source>
        <strain evidence="2">IGB 4-14</strain>
    </source>
</reference>
<proteinExistence type="predicted"/>
<dbReference type="RefSeq" id="WP_248435246.1">
    <property type="nucleotide sequence ID" value="NZ_CP096205.1"/>
</dbReference>
<gene>
    <name evidence="2" type="ORF">M0M57_02985</name>
</gene>
<dbReference type="InterPro" id="IPR026341">
    <property type="entry name" value="T9SS_type_B"/>
</dbReference>
<protein>
    <submittedName>
        <fullName evidence="2">T9SS type B sorting domain-containing protein</fullName>
    </submittedName>
</protein>
<dbReference type="Proteomes" id="UP000830583">
    <property type="component" value="Chromosome"/>
</dbReference>
<keyword evidence="3" id="KW-1185">Reference proteome</keyword>
<organism evidence="2 3">
    <name type="scientific">Flavobacterium azooxidireducens</name>
    <dbReference type="NCBI Taxonomy" id="1871076"/>
    <lineage>
        <taxon>Bacteria</taxon>
        <taxon>Pseudomonadati</taxon>
        <taxon>Bacteroidota</taxon>
        <taxon>Flavobacteriia</taxon>
        <taxon>Flavobacteriales</taxon>
        <taxon>Flavobacteriaceae</taxon>
        <taxon>Flavobacterium</taxon>
    </lineage>
</organism>
<keyword evidence="1" id="KW-0732">Signal</keyword>
<accession>A0ABY4KG82</accession>
<dbReference type="Gene3D" id="2.60.40.10">
    <property type="entry name" value="Immunoglobulins"/>
    <property type="match status" value="1"/>
</dbReference>